<comment type="caution">
    <text evidence="2">The sequence shown here is derived from an EMBL/GenBank/DDBJ whole genome shotgun (WGS) entry which is preliminary data.</text>
</comment>
<feature type="region of interest" description="Disordered" evidence="1">
    <location>
        <begin position="212"/>
        <end position="347"/>
    </location>
</feature>
<dbReference type="OrthoDB" id="5916962at2759"/>
<accession>A0A0V0TUQ7</accession>
<dbReference type="EMBL" id="JYDJ01000136">
    <property type="protein sequence ID" value="KRX42731.1"/>
    <property type="molecule type" value="Genomic_DNA"/>
</dbReference>
<feature type="non-terminal residue" evidence="2">
    <location>
        <position position="1"/>
    </location>
</feature>
<feature type="region of interest" description="Disordered" evidence="1">
    <location>
        <begin position="117"/>
        <end position="137"/>
    </location>
</feature>
<evidence type="ECO:0000256" key="1">
    <source>
        <dbReference type="SAM" id="MobiDB-lite"/>
    </source>
</evidence>
<reference evidence="2 3" key="1">
    <citation type="submission" date="2015-01" db="EMBL/GenBank/DDBJ databases">
        <title>Evolution of Trichinella species and genotypes.</title>
        <authorList>
            <person name="Korhonen P.K."/>
            <person name="Edoardo P."/>
            <person name="Giuseppe L.R."/>
            <person name="Gasser R.B."/>
        </authorList>
    </citation>
    <scope>NUCLEOTIDE SEQUENCE [LARGE SCALE GENOMIC DNA]</scope>
    <source>
        <strain evidence="2">ISS417</strain>
    </source>
</reference>
<sequence>LYFNEENMDTNRPRYYPYNPIVMPRTVRFPNIVSGPSNLRPLRYTTTTTSGVIFPRAPQPLTAVPGSISAVARYGSQIAMNSPVARQGVSPGSVFTLQTRPMRVPAVTTSATSNLTRPSILRRRQSATGSAETAGGGVSAPKRIYTVDTNRYLNETAPRPNISTLGEKTIIVVKRVPIDDTNTEAHRRVAAKIPISLSSNFTAASNALTKGNSTVPLGTAPSAEAEKAATTPVGRKRPRKQQLGELTDRVEPPAVATEKVTPAAVSSGSNMTRRERKTSSTERITRQSGTGKVGRPSLNKGRKGSDGSATSGKRHTAAQPAAKVRLPSFGYGPRSRRRMAVKHTDVAENSSSTKSKFVQNWTDSARFLQDVGRLLSAAFSRMQDYESSTKKLVSVVSSMITREDLVKSNEMLFELANKNDQKMKQLQNIYGGCIGAIKKSFLVVVLNKIETGNSIAARKASRISKR</sequence>
<keyword evidence="3" id="KW-1185">Reference proteome</keyword>
<name>A0A0V0TUQ7_9BILA</name>
<dbReference type="AlphaFoldDB" id="A0A0V0TUQ7"/>
<dbReference type="Proteomes" id="UP000055048">
    <property type="component" value="Unassembled WGS sequence"/>
</dbReference>
<proteinExistence type="predicted"/>
<evidence type="ECO:0000313" key="3">
    <source>
        <dbReference type="Proteomes" id="UP000055048"/>
    </source>
</evidence>
<evidence type="ECO:0000313" key="2">
    <source>
        <dbReference type="EMBL" id="KRX42731.1"/>
    </source>
</evidence>
<gene>
    <name evidence="2" type="ORF">T05_11836</name>
</gene>
<organism evidence="2 3">
    <name type="scientific">Trichinella murrelli</name>
    <dbReference type="NCBI Taxonomy" id="144512"/>
    <lineage>
        <taxon>Eukaryota</taxon>
        <taxon>Metazoa</taxon>
        <taxon>Ecdysozoa</taxon>
        <taxon>Nematoda</taxon>
        <taxon>Enoplea</taxon>
        <taxon>Dorylaimia</taxon>
        <taxon>Trichinellida</taxon>
        <taxon>Trichinellidae</taxon>
        <taxon>Trichinella</taxon>
    </lineage>
</organism>
<protein>
    <submittedName>
        <fullName evidence="2">Uncharacterized protein</fullName>
    </submittedName>
</protein>